<dbReference type="InterPro" id="IPR014729">
    <property type="entry name" value="Rossmann-like_a/b/a_fold"/>
</dbReference>
<dbReference type="PRINTS" id="PR01041">
    <property type="entry name" value="TRNASYNTHMET"/>
</dbReference>
<evidence type="ECO:0000256" key="9">
    <source>
        <dbReference type="ARBA" id="ARBA00022917"/>
    </source>
</evidence>
<dbReference type="InterPro" id="IPR001412">
    <property type="entry name" value="aa-tRNA-synth_I_CS"/>
</dbReference>
<gene>
    <name evidence="12 14" type="primary">metG</name>
    <name evidence="14" type="ORF">BCHRO640_501</name>
</gene>
<feature type="short sequence motif" description="'KMSKS' region" evidence="12">
    <location>
        <begin position="330"/>
        <end position="334"/>
    </location>
</feature>
<keyword evidence="10 12" id="KW-0030">Aminoacyl-tRNA synthetase</keyword>
<dbReference type="SUPFAM" id="SSF47323">
    <property type="entry name" value="Anticodon-binding domain of a subclass of class I aminoacyl-tRNA synthetases"/>
    <property type="match status" value="1"/>
</dbReference>
<name>A0ABM5NDT0_9ENTR</name>
<dbReference type="PROSITE" id="PS00178">
    <property type="entry name" value="AA_TRNA_LIGASE_I"/>
    <property type="match status" value="1"/>
</dbReference>
<feature type="binding site" evidence="12">
    <location>
        <position position="157"/>
    </location>
    <ligand>
        <name>Zn(2+)</name>
        <dbReference type="ChEBI" id="CHEBI:29105"/>
    </ligand>
</feature>
<dbReference type="InterPro" id="IPR023458">
    <property type="entry name" value="Met-tRNA_ligase_1"/>
</dbReference>
<evidence type="ECO:0000256" key="3">
    <source>
        <dbReference type="ARBA" id="ARBA00008258"/>
    </source>
</evidence>
<evidence type="ECO:0000259" key="13">
    <source>
        <dbReference type="Pfam" id="PF09334"/>
    </source>
</evidence>
<sequence>MTTKKMLVTCALPYANGSLHIGHMLEHIQADIWVRYQRMQGNCVYFICADDAHGTAIMLKSQQLNIAPEQMIAQIQQEHQRDCYKFGISYDNYYSTHSEETRELLHDIYSRLNTRGFIKSKFISQLYDSKKNMFLPDRFVKGICPKCKKDDQYGDNCAACGTIYTSLELINPKSVISGTSPIIRKSEHLFFDLPAFTDTLRTWIRSGSIQKEIANKVEEWFKLGLKKWDISRDAPYFGFKIPNSSEKYFYVWMDAPIGYMGTFKNLCKKNKNISFNDFWGSNSKTDLYHFIGKDIIYFHCLFWPAVLSGSQFRKPTNIFVHGHVTLNGSKISKSKGTCINVSTYLSCLNPDYLRYYYATKLSSHANDIDLNLSDFITRVNSDIINKILNLASRNSGFIHQYYNGHLSNTLTHPVIYNMFIESRHYIGKLFQKREFNYAMREIMKLADEANRYIDKHAPWHIAKKIDRRQEALSIYSMGIQLFRVLMIYLKPVLPKLANYSECFLNTRLTWGSLSAPLSNHRINKFKIIFSRIHPDQIASMTNKSQLHEHPTTGNNV</sequence>
<proteinExistence type="inferred from homology"/>
<comment type="cofactor">
    <cofactor evidence="12">
        <name>Zn(2+)</name>
        <dbReference type="ChEBI" id="CHEBI:29105"/>
    </cofactor>
    <text evidence="12">Binds 1 zinc ion per subunit.</text>
</comment>
<dbReference type="PANTHER" id="PTHR45765:SF1">
    <property type="entry name" value="METHIONINE--TRNA LIGASE, CYTOPLASMIC"/>
    <property type="match status" value="1"/>
</dbReference>
<dbReference type="EMBL" id="CP003903">
    <property type="protein sequence ID" value="AGC03746.1"/>
    <property type="molecule type" value="Genomic_DNA"/>
</dbReference>
<evidence type="ECO:0000256" key="10">
    <source>
        <dbReference type="ARBA" id="ARBA00023146"/>
    </source>
</evidence>
<dbReference type="InterPro" id="IPR015413">
    <property type="entry name" value="Methionyl/Leucyl_tRNA_Synth"/>
</dbReference>
<evidence type="ECO:0000256" key="8">
    <source>
        <dbReference type="ARBA" id="ARBA00022840"/>
    </source>
</evidence>
<organism evidence="14 15">
    <name type="scientific">Candidatus Blochmanniella chromaiodes str. 640</name>
    <dbReference type="NCBI Taxonomy" id="1240471"/>
    <lineage>
        <taxon>Bacteria</taxon>
        <taxon>Pseudomonadati</taxon>
        <taxon>Pseudomonadota</taxon>
        <taxon>Gammaproteobacteria</taxon>
        <taxon>Enterobacterales</taxon>
        <taxon>Enterobacteriaceae</taxon>
        <taxon>ant endosymbionts</taxon>
        <taxon>Candidatus Blochmanniella</taxon>
    </lineage>
</organism>
<comment type="catalytic activity">
    <reaction evidence="11 12">
        <text>tRNA(Met) + L-methionine + ATP = L-methionyl-tRNA(Met) + AMP + diphosphate</text>
        <dbReference type="Rhea" id="RHEA:13481"/>
        <dbReference type="Rhea" id="RHEA-COMP:9667"/>
        <dbReference type="Rhea" id="RHEA-COMP:9698"/>
        <dbReference type="ChEBI" id="CHEBI:30616"/>
        <dbReference type="ChEBI" id="CHEBI:33019"/>
        <dbReference type="ChEBI" id="CHEBI:57844"/>
        <dbReference type="ChEBI" id="CHEBI:78442"/>
        <dbReference type="ChEBI" id="CHEBI:78530"/>
        <dbReference type="ChEBI" id="CHEBI:456215"/>
        <dbReference type="EC" id="6.1.1.10"/>
    </reaction>
</comment>
<keyword evidence="15" id="KW-1185">Reference proteome</keyword>
<evidence type="ECO:0000256" key="6">
    <source>
        <dbReference type="ARBA" id="ARBA00022741"/>
    </source>
</evidence>
<accession>A0ABM5NDT0</accession>
<feature type="binding site" evidence="12">
    <location>
        <position position="144"/>
    </location>
    <ligand>
        <name>Zn(2+)</name>
        <dbReference type="ChEBI" id="CHEBI:29105"/>
    </ligand>
</feature>
<dbReference type="NCBIfam" id="NF001100">
    <property type="entry name" value="PRK00133.1"/>
    <property type="match status" value="1"/>
</dbReference>
<dbReference type="Proteomes" id="UP000011067">
    <property type="component" value="Chromosome"/>
</dbReference>
<dbReference type="Gene3D" id="3.40.50.620">
    <property type="entry name" value="HUPs"/>
    <property type="match status" value="1"/>
</dbReference>
<comment type="subcellular location">
    <subcellularLocation>
        <location evidence="2 12">Cytoplasm</location>
    </subcellularLocation>
</comment>
<keyword evidence="5 12" id="KW-0436">Ligase</keyword>
<keyword evidence="6 12" id="KW-0547">Nucleotide-binding</keyword>
<keyword evidence="4 12" id="KW-0963">Cytoplasm</keyword>
<evidence type="ECO:0000256" key="5">
    <source>
        <dbReference type="ARBA" id="ARBA00022598"/>
    </source>
</evidence>
<reference evidence="14 15" key="1">
    <citation type="journal article" date="2013" name="Genome Biol. Evol.">
        <title>Sequence context of indel mutations and their effect on protein evolution in a bacterial endosymbiont.</title>
        <authorList>
            <person name="Williams L.E."/>
            <person name="Wernegreen J.J."/>
        </authorList>
    </citation>
    <scope>NUCLEOTIDE SEQUENCE [LARGE SCALE GENOMIC DNA]</scope>
    <source>
        <strain evidence="14 15">640</strain>
    </source>
</reference>
<dbReference type="CDD" id="cd00814">
    <property type="entry name" value="MetRS_core"/>
    <property type="match status" value="1"/>
</dbReference>
<comment type="similarity">
    <text evidence="3 12">Belongs to the class-I aminoacyl-tRNA synthetase family. MetG type 1 subfamily.</text>
</comment>
<dbReference type="EC" id="6.1.1.10" evidence="12"/>
<evidence type="ECO:0000256" key="7">
    <source>
        <dbReference type="ARBA" id="ARBA00022833"/>
    </source>
</evidence>
<evidence type="ECO:0000313" key="15">
    <source>
        <dbReference type="Proteomes" id="UP000011067"/>
    </source>
</evidence>
<evidence type="ECO:0000256" key="4">
    <source>
        <dbReference type="ARBA" id="ARBA00022490"/>
    </source>
</evidence>
<dbReference type="SUPFAM" id="SSF57770">
    <property type="entry name" value="Methionyl-tRNA synthetase (MetRS), Zn-domain"/>
    <property type="match status" value="1"/>
</dbReference>
<evidence type="ECO:0000256" key="1">
    <source>
        <dbReference type="ARBA" id="ARBA00003314"/>
    </source>
</evidence>
<evidence type="ECO:0000256" key="2">
    <source>
        <dbReference type="ARBA" id="ARBA00004496"/>
    </source>
</evidence>
<protein>
    <recommendedName>
        <fullName evidence="12">Methionine--tRNA ligase</fullName>
        <ecNumber evidence="12">6.1.1.10</ecNumber>
    </recommendedName>
    <alternativeName>
        <fullName evidence="12">Methionyl-tRNA synthetase</fullName>
        <shortName evidence="12">MetRS</shortName>
    </alternativeName>
</protein>
<dbReference type="InterPro" id="IPR029038">
    <property type="entry name" value="MetRS_Zn"/>
</dbReference>
<dbReference type="PANTHER" id="PTHR45765">
    <property type="entry name" value="METHIONINE--TRNA LIGASE"/>
    <property type="match status" value="1"/>
</dbReference>
<dbReference type="SUPFAM" id="SSF52374">
    <property type="entry name" value="Nucleotidylyl transferase"/>
    <property type="match status" value="1"/>
</dbReference>
<dbReference type="InterPro" id="IPR009080">
    <property type="entry name" value="tRNAsynth_Ia_anticodon-bd"/>
</dbReference>
<dbReference type="InterPro" id="IPR014758">
    <property type="entry name" value="Met-tRNA_synth"/>
</dbReference>
<evidence type="ECO:0000256" key="11">
    <source>
        <dbReference type="ARBA" id="ARBA00047364"/>
    </source>
</evidence>
<keyword evidence="8 12" id="KW-0067">ATP-binding</keyword>
<keyword evidence="7 12" id="KW-0862">Zinc</keyword>
<feature type="binding site" evidence="12">
    <location>
        <position position="160"/>
    </location>
    <ligand>
        <name>Zn(2+)</name>
        <dbReference type="ChEBI" id="CHEBI:29105"/>
    </ligand>
</feature>
<dbReference type="InterPro" id="IPR041872">
    <property type="entry name" value="Anticodon_Met"/>
</dbReference>
<dbReference type="NCBIfam" id="TIGR00398">
    <property type="entry name" value="metG"/>
    <property type="match status" value="1"/>
</dbReference>
<feature type="domain" description="Methionyl/Leucyl tRNA synthetase" evidence="13">
    <location>
        <begin position="6"/>
        <end position="394"/>
    </location>
</feature>
<evidence type="ECO:0000313" key="14">
    <source>
        <dbReference type="EMBL" id="AGC03746.1"/>
    </source>
</evidence>
<comment type="subunit">
    <text evidence="12">Monomer.</text>
</comment>
<feature type="binding site" evidence="12">
    <location>
        <position position="333"/>
    </location>
    <ligand>
        <name>ATP</name>
        <dbReference type="ChEBI" id="CHEBI:30616"/>
    </ligand>
</feature>
<keyword evidence="12" id="KW-0479">Metal-binding</keyword>
<dbReference type="Pfam" id="PF09334">
    <property type="entry name" value="tRNA-synt_1g"/>
    <property type="match status" value="1"/>
</dbReference>
<feature type="short sequence motif" description="'HIGH' region" evidence="12">
    <location>
        <begin position="13"/>
        <end position="23"/>
    </location>
</feature>
<dbReference type="CDD" id="cd07957">
    <property type="entry name" value="Anticodon_Ia_Met"/>
    <property type="match status" value="1"/>
</dbReference>
<dbReference type="InterPro" id="IPR033911">
    <property type="entry name" value="MetRS_core"/>
</dbReference>
<dbReference type="HAMAP" id="MF_00098">
    <property type="entry name" value="Met_tRNA_synth_type1"/>
    <property type="match status" value="1"/>
</dbReference>
<dbReference type="RefSeq" id="WP_015344718.1">
    <property type="nucleotide sequence ID" value="NC_020075.1"/>
</dbReference>
<keyword evidence="9 12" id="KW-0648">Protein biosynthesis</keyword>
<comment type="function">
    <text evidence="1 12">Is required not only for elongation of protein synthesis but also for the initiation of all mRNA translation through initiator tRNA(fMet) aminoacylation.</text>
</comment>
<evidence type="ECO:0000256" key="12">
    <source>
        <dbReference type="HAMAP-Rule" id="MF_00098"/>
    </source>
</evidence>
<feature type="binding site" evidence="12">
    <location>
        <position position="147"/>
    </location>
    <ligand>
        <name>Zn(2+)</name>
        <dbReference type="ChEBI" id="CHEBI:29105"/>
    </ligand>
</feature>
<dbReference type="Gene3D" id="1.10.730.10">
    <property type="entry name" value="Isoleucyl-tRNA Synthetase, Domain 1"/>
    <property type="match status" value="1"/>
</dbReference>
<dbReference type="Gene3D" id="2.20.28.20">
    <property type="entry name" value="Methionyl-tRNA synthetase, Zn-domain"/>
    <property type="match status" value="1"/>
</dbReference>